<dbReference type="CDD" id="cd03067">
    <property type="entry name" value="PDI_b_PDIR_N"/>
    <property type="match status" value="1"/>
</dbReference>
<keyword evidence="4" id="KW-1185">Reference proteome</keyword>
<dbReference type="PROSITE" id="PS00194">
    <property type="entry name" value="THIOREDOXIN_1"/>
    <property type="match status" value="1"/>
</dbReference>
<dbReference type="Pfam" id="PF00085">
    <property type="entry name" value="Thioredoxin"/>
    <property type="match status" value="3"/>
</dbReference>
<protein>
    <submittedName>
        <fullName evidence="3">Protein disulfide-isomerase A5</fullName>
    </submittedName>
</protein>
<dbReference type="InterPro" id="IPR051063">
    <property type="entry name" value="PDI"/>
</dbReference>
<evidence type="ECO:0000313" key="3">
    <source>
        <dbReference type="EMBL" id="KAJ7407870.1"/>
    </source>
</evidence>
<evidence type="ECO:0000313" key="4">
    <source>
        <dbReference type="Proteomes" id="UP001145742"/>
    </source>
</evidence>
<feature type="domain" description="Thioredoxin" evidence="2">
    <location>
        <begin position="500"/>
        <end position="621"/>
    </location>
</feature>
<organism evidence="3 4">
    <name type="scientific">Willisornis vidua</name>
    <name type="common">Xingu scale-backed antbird</name>
    <dbReference type="NCBI Taxonomy" id="1566151"/>
    <lineage>
        <taxon>Eukaryota</taxon>
        <taxon>Metazoa</taxon>
        <taxon>Chordata</taxon>
        <taxon>Craniata</taxon>
        <taxon>Vertebrata</taxon>
        <taxon>Euteleostomi</taxon>
        <taxon>Archelosauria</taxon>
        <taxon>Archosauria</taxon>
        <taxon>Dinosauria</taxon>
        <taxon>Saurischia</taxon>
        <taxon>Theropoda</taxon>
        <taxon>Coelurosauria</taxon>
        <taxon>Aves</taxon>
        <taxon>Neognathae</taxon>
        <taxon>Neoaves</taxon>
        <taxon>Telluraves</taxon>
        <taxon>Australaves</taxon>
        <taxon>Passeriformes</taxon>
        <taxon>Thamnophilidae</taxon>
        <taxon>Willisornis</taxon>
    </lineage>
</organism>
<dbReference type="Gene3D" id="3.40.30.10">
    <property type="entry name" value="Glutaredoxin"/>
    <property type="match status" value="4"/>
</dbReference>
<dbReference type="EMBL" id="WHWB01034580">
    <property type="protein sequence ID" value="KAJ7407870.1"/>
    <property type="molecule type" value="Genomic_DNA"/>
</dbReference>
<dbReference type="InterPro" id="IPR017937">
    <property type="entry name" value="Thioredoxin_CS"/>
</dbReference>
<evidence type="ECO:0000259" key="2">
    <source>
        <dbReference type="PROSITE" id="PS51352"/>
    </source>
</evidence>
<name>A0ABQ9CUK7_9PASS</name>
<dbReference type="Proteomes" id="UP001145742">
    <property type="component" value="Unassembled WGS sequence"/>
</dbReference>
<dbReference type="PROSITE" id="PS51352">
    <property type="entry name" value="THIOREDOXIN_2"/>
    <property type="match status" value="3"/>
</dbReference>
<gene>
    <name evidence="3" type="primary">PDIA5</name>
    <name evidence="3" type="ORF">WISP_124313</name>
</gene>
<dbReference type="InterPro" id="IPR036249">
    <property type="entry name" value="Thioredoxin-like_sf"/>
</dbReference>
<dbReference type="InterPro" id="IPR046374">
    <property type="entry name" value="PDI_a_PDIR"/>
</dbReference>
<feature type="domain" description="Thioredoxin" evidence="2">
    <location>
        <begin position="249"/>
        <end position="370"/>
    </location>
</feature>
<proteinExistence type="inferred from homology"/>
<comment type="caution">
    <text evidence="3">The sequence shown here is derived from an EMBL/GenBank/DDBJ whole genome shotgun (WGS) entry which is preliminary data.</text>
</comment>
<dbReference type="PANTHER" id="PTHR45672:SF2">
    <property type="entry name" value="PROTEIN DISULFIDE-ISOMERASE A5"/>
    <property type="match status" value="1"/>
</dbReference>
<dbReference type="InterPro" id="IPR041865">
    <property type="entry name" value="PDI_b_PDIR_N"/>
</dbReference>
<reference evidence="3" key="1">
    <citation type="submission" date="2019-10" db="EMBL/GenBank/DDBJ databases">
        <authorList>
            <person name="Soares A.E.R."/>
            <person name="Aleixo A."/>
            <person name="Schneider P."/>
            <person name="Miyaki C.Y."/>
            <person name="Schneider M.P."/>
            <person name="Mello C."/>
            <person name="Vasconcelos A.T.R."/>
        </authorList>
    </citation>
    <scope>NUCLEOTIDE SEQUENCE</scope>
    <source>
        <tissue evidence="3">Muscle</tissue>
    </source>
</reference>
<sequence>MRAAVGSVPTARPELGPKSSRALRYLFQAAPISAASTLSIGDRGEEEEEEAEEEEVYLLMLITVTGSESRAVVNHCLRTVHQELAVPPGDLEVLQTITTNRDVSSNLPSEVVCIPPQGSFWELSRKGKAFLPAFVYSLKVSPLIEKISDHKDFKKLLRTRNNILVLYSKSTAAAESSLRLLSSVAQEVKGRGTIGWIDCGDTESRKLCKKMKVDPNSKEKGVDLLHYKDGAFHTPYNRAVTLKSMVAFLKDPEGAPLWEEDPEAKDIVHVDSEKELRRLLKKEDKPLLMMFYAPWCGVCKRMMPSYQQAATELKGKYVLAGMNVYSAEFERIKEEFNVRGYPTICYFEKGKFLFNFENFGATAADIAEWLKNPQAPQPQPPETPWADEENVVYHLTDEDFDKFIKDHSSVLVMFHAPWCGHCKKMKPEYEKAAEFLHVASDSPGVLAAVDATTNKALAERYHISGFPTLKYFKDGEEKYTLPHLRTKKKIIDWLQNPEAPPPPEPAWEEKQTSVVHLAGEDFRESLKKKKHTLVMFYAPWCPHCKNAIPHFTTAAEVFKEDRKIAYAAVDCAKGQNHELCKQEGVDGYPTFNYYNYGKFVEKYTGERGESGFTTFMRTLRERDHERVGKKKDEL</sequence>
<dbReference type="PANTHER" id="PTHR45672">
    <property type="entry name" value="PROTEIN DISULFIDE-ISOMERASE C17H9.14C-RELATED"/>
    <property type="match status" value="1"/>
</dbReference>
<accession>A0ABQ9CUK7</accession>
<evidence type="ECO:0000256" key="1">
    <source>
        <dbReference type="ARBA" id="ARBA00006347"/>
    </source>
</evidence>
<dbReference type="InterPro" id="IPR013766">
    <property type="entry name" value="Thioredoxin_domain"/>
</dbReference>
<feature type="domain" description="Thioredoxin" evidence="2">
    <location>
        <begin position="371"/>
        <end position="499"/>
    </location>
</feature>
<dbReference type="PRINTS" id="PR00421">
    <property type="entry name" value="THIOREDOXIN"/>
</dbReference>
<comment type="similarity">
    <text evidence="1">Belongs to the protein disulfide isomerase family.</text>
</comment>
<dbReference type="CDD" id="cd02997">
    <property type="entry name" value="PDI_a_PDIR"/>
    <property type="match status" value="3"/>
</dbReference>
<dbReference type="SUPFAM" id="SSF52833">
    <property type="entry name" value="Thioredoxin-like"/>
    <property type="match status" value="4"/>
</dbReference>